<feature type="chain" id="PRO_5004724746" description="PepSY domain-containing protein" evidence="1">
    <location>
        <begin position="26"/>
        <end position="120"/>
    </location>
</feature>
<dbReference type="RefSeq" id="WP_018081398.1">
    <property type="nucleotide sequence ID" value="NZ_AQWM01000005.1"/>
</dbReference>
<organism evidence="2 3">
    <name type="scientific">Asticcacaulis benevestitus DSM 16100 = ATCC BAA-896</name>
    <dbReference type="NCBI Taxonomy" id="1121022"/>
    <lineage>
        <taxon>Bacteria</taxon>
        <taxon>Pseudomonadati</taxon>
        <taxon>Pseudomonadota</taxon>
        <taxon>Alphaproteobacteria</taxon>
        <taxon>Caulobacterales</taxon>
        <taxon>Caulobacteraceae</taxon>
        <taxon>Asticcacaulis</taxon>
    </lineage>
</organism>
<protein>
    <recommendedName>
        <fullName evidence="4">PepSY domain-containing protein</fullName>
    </recommendedName>
</protein>
<dbReference type="Proteomes" id="UP000017837">
    <property type="component" value="Unassembled WGS sequence"/>
</dbReference>
<name>V4PJI4_9CAUL</name>
<dbReference type="OrthoDB" id="9843502at2"/>
<comment type="caution">
    <text evidence="2">The sequence shown here is derived from an EMBL/GenBank/DDBJ whole genome shotgun (WGS) entry which is preliminary data.</text>
</comment>
<proteinExistence type="predicted"/>
<dbReference type="PATRIC" id="fig|1121022.4.peg.631"/>
<accession>V4PJI4</accession>
<keyword evidence="1" id="KW-0732">Signal</keyword>
<reference evidence="2 3" key="1">
    <citation type="journal article" date="2014" name="Nature">
        <title>Sequential evolution of bacterial morphology by co-option of a developmental regulator.</title>
        <authorList>
            <person name="Jiang C."/>
            <person name="Brown P.J."/>
            <person name="Ducret A."/>
            <person name="Brun Y.V."/>
        </authorList>
    </citation>
    <scope>NUCLEOTIDE SEQUENCE [LARGE SCALE GENOMIC DNA]</scope>
    <source>
        <strain evidence="2 3">DSM 16100</strain>
    </source>
</reference>
<evidence type="ECO:0000256" key="1">
    <source>
        <dbReference type="SAM" id="SignalP"/>
    </source>
</evidence>
<keyword evidence="3" id="KW-1185">Reference proteome</keyword>
<gene>
    <name evidence="2" type="ORF">ABENE_03180</name>
</gene>
<sequence>MSFKTPLLITGLTLALSLTAAQAFAGCEQKTEAAAGQSIADAVASQIRDKVPAQHKRLIKVQDCEVTKGVLTANFTYNYINDKGAYAVDGAARVVDGKVEISKLVRPAAIVASIESNYTE</sequence>
<evidence type="ECO:0000313" key="2">
    <source>
        <dbReference type="EMBL" id="ESQ94107.1"/>
    </source>
</evidence>
<feature type="signal peptide" evidence="1">
    <location>
        <begin position="1"/>
        <end position="25"/>
    </location>
</feature>
<dbReference type="AlphaFoldDB" id="V4PJI4"/>
<evidence type="ECO:0008006" key="4">
    <source>
        <dbReference type="Google" id="ProtNLM"/>
    </source>
</evidence>
<dbReference type="EMBL" id="AWGB01000005">
    <property type="protein sequence ID" value="ESQ94107.1"/>
    <property type="molecule type" value="Genomic_DNA"/>
</dbReference>
<dbReference type="STRING" id="1121022.GCA_000376105_01731"/>
<dbReference type="PROSITE" id="PS51257">
    <property type="entry name" value="PROKAR_LIPOPROTEIN"/>
    <property type="match status" value="1"/>
</dbReference>
<evidence type="ECO:0000313" key="3">
    <source>
        <dbReference type="Proteomes" id="UP000017837"/>
    </source>
</evidence>